<reference evidence="1 2" key="1">
    <citation type="submission" date="2015-03" db="EMBL/GenBank/DDBJ databases">
        <authorList>
            <person name="Morales-Cruz A."/>
            <person name="Amrine K.C."/>
            <person name="Cantu D."/>
        </authorList>
    </citation>
    <scope>NUCLEOTIDE SEQUENCE [LARGE SCALE GENOMIC DNA]</scope>
    <source>
        <strain evidence="1">DS831</strain>
    </source>
</reference>
<evidence type="ECO:0008006" key="3">
    <source>
        <dbReference type="Google" id="ProtNLM"/>
    </source>
</evidence>
<organism evidence="1 2">
    <name type="scientific">Diplodia seriata</name>
    <dbReference type="NCBI Taxonomy" id="420778"/>
    <lineage>
        <taxon>Eukaryota</taxon>
        <taxon>Fungi</taxon>
        <taxon>Dikarya</taxon>
        <taxon>Ascomycota</taxon>
        <taxon>Pezizomycotina</taxon>
        <taxon>Dothideomycetes</taxon>
        <taxon>Dothideomycetes incertae sedis</taxon>
        <taxon>Botryosphaeriales</taxon>
        <taxon>Botryosphaeriaceae</taxon>
        <taxon>Diplodia</taxon>
    </lineage>
</organism>
<sequence>MAGRVRSQSLVATLCFVEKTGSEMTYTLLVKSASTAAALGLHLEPSTLHRCVGDDEVVQVQRAMWMLYCIEKSFALRVQTFSVSSKPVSICNTRGLAELT</sequence>
<proteinExistence type="predicted"/>
<dbReference type="EMBL" id="LAQI01000203">
    <property type="protein sequence ID" value="KKY15011.1"/>
    <property type="molecule type" value="Genomic_DNA"/>
</dbReference>
<name>A0A0G2DY10_9PEZI</name>
<accession>A0A0G2DY10</accession>
<evidence type="ECO:0000313" key="2">
    <source>
        <dbReference type="Proteomes" id="UP000034182"/>
    </source>
</evidence>
<dbReference type="AlphaFoldDB" id="A0A0G2DY10"/>
<comment type="caution">
    <text evidence="1">The sequence shown here is derived from an EMBL/GenBank/DDBJ whole genome shotgun (WGS) entry which is preliminary data.</text>
</comment>
<protein>
    <recommendedName>
        <fullName evidence="3">Transcription factor domain-containing protein</fullName>
    </recommendedName>
</protein>
<gene>
    <name evidence="1" type="ORF">UCDDS831_g07888</name>
</gene>
<evidence type="ECO:0000313" key="1">
    <source>
        <dbReference type="EMBL" id="KKY15011.1"/>
    </source>
</evidence>
<dbReference type="Proteomes" id="UP000034182">
    <property type="component" value="Unassembled WGS sequence"/>
</dbReference>
<reference evidence="1 2" key="2">
    <citation type="submission" date="2015-05" db="EMBL/GenBank/DDBJ databases">
        <title>Distinctive expansion of gene families associated with plant cell wall degradation and secondary metabolism in the genomes of grapevine trunk pathogens.</title>
        <authorList>
            <person name="Lawrence D.P."/>
            <person name="Travadon R."/>
            <person name="Rolshausen P.E."/>
            <person name="Baumgartner K."/>
        </authorList>
    </citation>
    <scope>NUCLEOTIDE SEQUENCE [LARGE SCALE GENOMIC DNA]</scope>
    <source>
        <strain evidence="1">DS831</strain>
    </source>
</reference>